<comment type="caution">
    <text evidence="10">The sequence shown here is derived from an EMBL/GenBank/DDBJ whole genome shotgun (WGS) entry which is preliminary data.</text>
</comment>
<dbReference type="InterPro" id="IPR048301">
    <property type="entry name" value="NucS_C"/>
</dbReference>
<evidence type="ECO:0000256" key="2">
    <source>
        <dbReference type="ARBA" id="ARBA00022722"/>
    </source>
</evidence>
<dbReference type="eggNOG" id="arCOG01304">
    <property type="taxonomic scope" value="Archaea"/>
</dbReference>
<dbReference type="CDD" id="cd22341">
    <property type="entry name" value="NucS-like"/>
    <property type="match status" value="1"/>
</dbReference>
<gene>
    <name evidence="6" type="primary">nucS</name>
    <name evidence="10" type="ORF">C481_07046</name>
</gene>
<dbReference type="Pfam" id="PF01939">
    <property type="entry name" value="NucS_C"/>
    <property type="match status" value="1"/>
</dbReference>
<dbReference type="OrthoDB" id="15177at2157"/>
<dbReference type="InterPro" id="IPR002793">
    <property type="entry name" value="Endonuclease_NucS"/>
</dbReference>
<organism evidence="10 11">
    <name type="scientific">Natrialba asiatica (strain ATCC 700177 / DSM 12278 / JCM 9576 / FERM P-10747 / NBRC 102637 / 172P1)</name>
    <dbReference type="NCBI Taxonomy" id="29540"/>
    <lineage>
        <taxon>Archaea</taxon>
        <taxon>Methanobacteriati</taxon>
        <taxon>Methanobacteriota</taxon>
        <taxon>Stenosarchaea group</taxon>
        <taxon>Halobacteria</taxon>
        <taxon>Halobacteriales</taxon>
        <taxon>Natrialbaceae</taxon>
        <taxon>Natrialba</taxon>
    </lineage>
</organism>
<evidence type="ECO:0000259" key="8">
    <source>
        <dbReference type="Pfam" id="PF01939"/>
    </source>
</evidence>
<proteinExistence type="inferred from homology"/>
<feature type="domain" description="Endonuclease NucS C-terminal" evidence="8">
    <location>
        <begin position="170"/>
        <end position="278"/>
    </location>
</feature>
<dbReference type="GO" id="GO:0000014">
    <property type="term" value="F:single-stranded DNA endodeoxyribonuclease activity"/>
    <property type="evidence" value="ECO:0007669"/>
    <property type="project" value="UniProtKB-UniRule"/>
</dbReference>
<dbReference type="AlphaFoldDB" id="M0AUM1"/>
<feature type="compositionally biased region" description="Basic and acidic residues" evidence="7">
    <location>
        <begin position="90"/>
        <end position="108"/>
    </location>
</feature>
<comment type="subcellular location">
    <subcellularLocation>
        <location evidence="6">Cytoplasm</location>
    </subcellularLocation>
</comment>
<dbReference type="GO" id="GO:0005737">
    <property type="term" value="C:cytoplasm"/>
    <property type="evidence" value="ECO:0007669"/>
    <property type="project" value="UniProtKB-SubCell"/>
</dbReference>
<keyword evidence="11" id="KW-1185">Reference proteome</keyword>
<dbReference type="Pfam" id="PF21003">
    <property type="entry name" value="NucS_N"/>
    <property type="match status" value="1"/>
</dbReference>
<keyword evidence="1 6" id="KW-0963">Cytoplasm</keyword>
<keyword evidence="4 6" id="KW-0378">Hydrolase</keyword>
<accession>M0AUM1</accession>
<name>M0AUM1_NATA1</name>
<dbReference type="STRING" id="29540.C481_07046"/>
<dbReference type="InterPro" id="IPR011856">
    <property type="entry name" value="tRNA_endonuc-like_dom_sf"/>
</dbReference>
<keyword evidence="2 6" id="KW-0540">Nuclease</keyword>
<comment type="similarity">
    <text evidence="6">Belongs to the NucS endonuclease family.</text>
</comment>
<dbReference type="Gene3D" id="2.70.180.20">
    <property type="match status" value="1"/>
</dbReference>
<dbReference type="PANTHER" id="PTHR38814">
    <property type="entry name" value="ENDONUCLEASE NUCS"/>
    <property type="match status" value="1"/>
</dbReference>
<reference evidence="10 11" key="1">
    <citation type="journal article" date="2014" name="PLoS Genet.">
        <title>Phylogenetically driven sequencing of extremely halophilic archaea reveals strategies for static and dynamic osmo-response.</title>
        <authorList>
            <person name="Becker E.A."/>
            <person name="Seitzer P.M."/>
            <person name="Tritt A."/>
            <person name="Larsen D."/>
            <person name="Krusor M."/>
            <person name="Yao A.I."/>
            <person name="Wu D."/>
            <person name="Madern D."/>
            <person name="Eisen J.A."/>
            <person name="Darling A.E."/>
            <person name="Facciotti M.T."/>
        </authorList>
    </citation>
    <scope>NUCLEOTIDE SEQUENCE [LARGE SCALE GENOMIC DNA]</scope>
    <source>
        <strain evidence="10 11">DSM 12278</strain>
    </source>
</reference>
<evidence type="ECO:0000256" key="6">
    <source>
        <dbReference type="HAMAP-Rule" id="MF_00722"/>
    </source>
</evidence>
<comment type="function">
    <text evidence="6">Cleaves both 3' and 5' ssDNA extremities of branched DNA structures.</text>
</comment>
<evidence type="ECO:0000313" key="11">
    <source>
        <dbReference type="Proteomes" id="UP000011554"/>
    </source>
</evidence>
<feature type="domain" description="Endonuclease NucS N-terminal PH-like" evidence="9">
    <location>
        <begin position="37"/>
        <end position="97"/>
    </location>
</feature>
<feature type="region of interest" description="Disordered" evidence="7">
    <location>
        <begin position="79"/>
        <end position="128"/>
    </location>
</feature>
<dbReference type="PATRIC" id="fig|29540.5.peg.1431"/>
<evidence type="ECO:0000256" key="7">
    <source>
        <dbReference type="SAM" id="MobiDB-lite"/>
    </source>
</evidence>
<protein>
    <recommendedName>
        <fullName evidence="6">Endonuclease NucS</fullName>
        <ecNumber evidence="6">3.1.-.-</ecNumber>
    </recommendedName>
</protein>
<evidence type="ECO:0000313" key="10">
    <source>
        <dbReference type="EMBL" id="ELZ02406.1"/>
    </source>
</evidence>
<dbReference type="EC" id="3.1.-.-" evidence="6"/>
<dbReference type="EMBL" id="AOIO01000021">
    <property type="protein sequence ID" value="ELZ02406.1"/>
    <property type="molecule type" value="Genomic_DNA"/>
</dbReference>
<dbReference type="PANTHER" id="PTHR38814:SF1">
    <property type="entry name" value="ENDONUCLEASE NUCS"/>
    <property type="match status" value="1"/>
</dbReference>
<evidence type="ECO:0000256" key="1">
    <source>
        <dbReference type="ARBA" id="ARBA00022490"/>
    </source>
</evidence>
<evidence type="ECO:0000256" key="5">
    <source>
        <dbReference type="ARBA" id="ARBA00023125"/>
    </source>
</evidence>
<keyword evidence="3 6" id="KW-0255">Endonuclease</keyword>
<sequence length="280" mass="30481">MTRSQQEQEQEFHAVTLERPSIVDARDAVADGIDRGALVTVFGRCTVEYDGRASSTLDAGDRHVMLKPDGAALVHTDEGQQPVNWQPPGCDHEVSCERRDADADRSDAAENAGGTGTETETETTGTTETLTLESVRSTPDERLLVRFRNVLQVSAFSGTDETELALSGTEEDLRQRLLDEPDLLEPGFTPLATERDTAAGAIDIYGEDDAGRTVVVELKRRRVGPDAVSQLRRYVDALGRDLHADATVRGILVAPSVTDRAKRLLTEHGLEFISLEPTAT</sequence>
<dbReference type="Proteomes" id="UP000011554">
    <property type="component" value="Unassembled WGS sequence"/>
</dbReference>
<dbReference type="NCBIfam" id="NF003270">
    <property type="entry name" value="PRK04247.1"/>
    <property type="match status" value="1"/>
</dbReference>
<dbReference type="InterPro" id="IPR048302">
    <property type="entry name" value="NucS_N"/>
</dbReference>
<dbReference type="Gene3D" id="3.40.1350.10">
    <property type="match status" value="1"/>
</dbReference>
<dbReference type="InterPro" id="IPR049173">
    <property type="entry name" value="NucS_N_sf"/>
</dbReference>
<dbReference type="GO" id="GO:0003677">
    <property type="term" value="F:DNA binding"/>
    <property type="evidence" value="ECO:0007669"/>
    <property type="project" value="UniProtKB-KW"/>
</dbReference>
<evidence type="ECO:0000259" key="9">
    <source>
        <dbReference type="Pfam" id="PF21003"/>
    </source>
</evidence>
<keyword evidence="5 6" id="KW-0238">DNA-binding</keyword>
<dbReference type="HAMAP" id="MF_00722">
    <property type="entry name" value="NucS"/>
    <property type="match status" value="1"/>
</dbReference>
<evidence type="ECO:0000256" key="3">
    <source>
        <dbReference type="ARBA" id="ARBA00022759"/>
    </source>
</evidence>
<evidence type="ECO:0000256" key="4">
    <source>
        <dbReference type="ARBA" id="ARBA00022801"/>
    </source>
</evidence>